<keyword evidence="5" id="KW-1185">Reference proteome</keyword>
<evidence type="ECO:0000256" key="2">
    <source>
        <dbReference type="ARBA" id="ARBA00022679"/>
    </source>
</evidence>
<sequence length="192" mass="22391">MQDKLIQIRTLRALCVQDKIPLMREQTIDYIIEQMNLHGHQFCLEIGTAYGYSALNIKTFVPTLKTLITLEKDLKRIQIAENFLANEPNFTLVHTDCFHYQPDQLFDVIILDGPKGKQIELFNKYIHFLKPQGQMFIDNLFLNTLRQRKELSKNQVKLLAKVDAFVDYLKNIADYQFTILNIDDGLGIITKK</sequence>
<reference evidence="4 5" key="1">
    <citation type="journal article" date="2020" name="Int. J. Syst. Evol. Microbiol.">
        <title>Ureaplasma miroungigenitalium sp. nov. isolated from northern elephant seals (Mirounga angustirostris) and Ureaplasma zalophigenitalium sp. nov. isolated from California sea lions (Zalophus californianus).</title>
        <authorList>
            <person name="Volokhov D.V."/>
            <person name="Gulland F.M."/>
            <person name="Gao Y."/>
            <person name="Chizhikov V.E."/>
        </authorList>
    </citation>
    <scope>NUCLEOTIDE SEQUENCE [LARGE SCALE GENOMIC DNA]</scope>
    <source>
        <strain evidence="4 5">CSL7644-GEN</strain>
    </source>
</reference>
<name>A0ABT3BP52_9BACT</name>
<comment type="caution">
    <text evidence="4">The sequence shown here is derived from an EMBL/GenBank/DDBJ whole genome shotgun (WGS) entry which is preliminary data.</text>
</comment>
<keyword evidence="1 4" id="KW-0489">Methyltransferase</keyword>
<proteinExistence type="predicted"/>
<dbReference type="EMBL" id="JAOXHJ010000002">
    <property type="protein sequence ID" value="MCV3754006.1"/>
    <property type="molecule type" value="Genomic_DNA"/>
</dbReference>
<dbReference type="GO" id="GO:0032259">
    <property type="term" value="P:methylation"/>
    <property type="evidence" value="ECO:0007669"/>
    <property type="project" value="UniProtKB-KW"/>
</dbReference>
<dbReference type="SUPFAM" id="SSF53335">
    <property type="entry name" value="S-adenosyl-L-methionine-dependent methyltransferases"/>
    <property type="match status" value="1"/>
</dbReference>
<evidence type="ECO:0000313" key="4">
    <source>
        <dbReference type="EMBL" id="MCV3754006.1"/>
    </source>
</evidence>
<dbReference type="InterPro" id="IPR029063">
    <property type="entry name" value="SAM-dependent_MTases_sf"/>
</dbReference>
<evidence type="ECO:0000256" key="1">
    <source>
        <dbReference type="ARBA" id="ARBA00022603"/>
    </source>
</evidence>
<evidence type="ECO:0000313" key="5">
    <source>
        <dbReference type="Proteomes" id="UP001207252"/>
    </source>
</evidence>
<dbReference type="RefSeq" id="WP_263817810.1">
    <property type="nucleotide sequence ID" value="NZ_JAOXHJ010000002.1"/>
</dbReference>
<dbReference type="GO" id="GO:0008168">
    <property type="term" value="F:methyltransferase activity"/>
    <property type="evidence" value="ECO:0007669"/>
    <property type="project" value="UniProtKB-KW"/>
</dbReference>
<keyword evidence="2" id="KW-0808">Transferase</keyword>
<gene>
    <name evidence="4" type="ORF">OF365_01325</name>
</gene>
<dbReference type="Pfam" id="PF01596">
    <property type="entry name" value="Methyltransf_3"/>
    <property type="match status" value="1"/>
</dbReference>
<keyword evidence="3" id="KW-0949">S-adenosyl-L-methionine</keyword>
<dbReference type="Proteomes" id="UP001207252">
    <property type="component" value="Unassembled WGS sequence"/>
</dbReference>
<dbReference type="InterPro" id="IPR002935">
    <property type="entry name" value="SAM_O-MeTrfase"/>
</dbReference>
<protein>
    <submittedName>
        <fullName evidence="4">Methyltransferase</fullName>
    </submittedName>
</protein>
<evidence type="ECO:0000256" key="3">
    <source>
        <dbReference type="ARBA" id="ARBA00022691"/>
    </source>
</evidence>
<dbReference type="Gene3D" id="3.40.50.150">
    <property type="entry name" value="Vaccinia Virus protein VP39"/>
    <property type="match status" value="1"/>
</dbReference>
<accession>A0ABT3BP52</accession>
<organism evidence="4 5">
    <name type="scientific">Ureaplasma zalophigenitalium</name>
    <dbReference type="NCBI Taxonomy" id="907723"/>
    <lineage>
        <taxon>Bacteria</taxon>
        <taxon>Bacillati</taxon>
        <taxon>Mycoplasmatota</taxon>
        <taxon>Mycoplasmoidales</taxon>
        <taxon>Mycoplasmoidaceae</taxon>
        <taxon>Ureaplasma</taxon>
    </lineage>
</organism>